<dbReference type="InterPro" id="IPR048795">
    <property type="entry name" value="PWP3A_3B_4_C"/>
</dbReference>
<accession>A0A212D0J1</accession>
<dbReference type="GO" id="GO:0031491">
    <property type="term" value="F:nucleosome binding"/>
    <property type="evidence" value="ECO:0007669"/>
    <property type="project" value="TreeGrafter"/>
</dbReference>
<name>A0A212D0J1_CEREH</name>
<proteinExistence type="inferred from homology"/>
<sequence length="564" mass="61916">MPALFLFLCPTASQDGAPAAPLEELAYRRSLRVALDVLNERQGSSSREGKTPWPRRVKPVEPAPWPPKPSLSPSFLEDTMGSPGPTRREHVSQRLSGLPAGEEDLECRVDPKEVLRRSGGLDAPAVCSASGGAQDRGASRKQRADWMTPPSKQGRNPAQGPCSGQRAAPSSEGASQEDGETGAGLAALCSPPGGRDPSPQDGCPAERLGLDGGQKPRAHMGPHSPAQLGPAEEAADTRPLEEARPLSEELMEPSTVNSLLEEDEDDEEPPRILLYHEPRSFEVGMLVWHKYQKYPFWPAVVKSVRRRDKKASVLFIEGNMNPRGRGISVLLRRLKHFDCKEKQALLDEAKEDFAQAIGWCVSLITDYRVRLGCGSFAGSFLEYYAADISSPVRKSIQQDVQGTRFPQLSGGDPEEPVAGSPQGRRPACRKVLPDRSRAARDRANQKLVEYIVKARGAESHLRAILRNRKPSRWLKTFLSSGQYMTCVETYLEDEEQLDLVVKYLQGVYKQAGCQLLARGHGDGIRFILDVLLPEAIICAISAVDAVDYKTAEEKYIRGPALSSR</sequence>
<dbReference type="Gene3D" id="6.10.300.20">
    <property type="match status" value="1"/>
</dbReference>
<feature type="compositionally biased region" description="Pro residues" evidence="2">
    <location>
        <begin position="61"/>
        <end position="70"/>
    </location>
</feature>
<dbReference type="Pfam" id="PF20886">
    <property type="entry name" value="PWP3A-B_C"/>
    <property type="match status" value="1"/>
</dbReference>
<dbReference type="SUPFAM" id="SSF63748">
    <property type="entry name" value="Tudor/PWWP/MBT"/>
    <property type="match status" value="1"/>
</dbReference>
<dbReference type="PANTHER" id="PTHR31333:SF4">
    <property type="entry name" value="PWWP DOMAIN-CONTAINING DNA REPAIR FACTOR 3A"/>
    <property type="match status" value="1"/>
</dbReference>
<evidence type="ECO:0000256" key="2">
    <source>
        <dbReference type="SAM" id="MobiDB-lite"/>
    </source>
</evidence>
<evidence type="ECO:0000259" key="3">
    <source>
        <dbReference type="Pfam" id="PF20884"/>
    </source>
</evidence>
<dbReference type="Proteomes" id="UP000242450">
    <property type="component" value="Chromosome 9"/>
</dbReference>
<reference evidence="5 6" key="1">
    <citation type="journal article" date="2018" name="Mol. Genet. Genomics">
        <title>The red deer Cervus elaphus genome CerEla1.0: sequencing, annotating, genes, and chromosomes.</title>
        <authorList>
            <person name="Bana N.A."/>
            <person name="Nyiri A."/>
            <person name="Nagy J."/>
            <person name="Frank K."/>
            <person name="Nagy T."/>
            <person name="Steger V."/>
            <person name="Schiller M."/>
            <person name="Lakatos P."/>
            <person name="Sugar L."/>
            <person name="Horn P."/>
            <person name="Barta E."/>
            <person name="Orosz L."/>
        </authorList>
    </citation>
    <scope>NUCLEOTIDE SEQUENCE [LARGE SCALE GENOMIC DNA]</scope>
    <source>
        <strain evidence="5">Hungarian</strain>
    </source>
</reference>
<dbReference type="FunFam" id="2.30.30.140:FF:000063">
    <property type="entry name" value="PWWP domain-containing DNA repair factor 3A"/>
    <property type="match status" value="1"/>
</dbReference>
<feature type="compositionally biased region" description="Basic and acidic residues" evidence="2">
    <location>
        <begin position="235"/>
        <end position="247"/>
    </location>
</feature>
<evidence type="ECO:0000313" key="5">
    <source>
        <dbReference type="EMBL" id="OWK11753.1"/>
    </source>
</evidence>
<protein>
    <submittedName>
        <fullName evidence="5">MUM1</fullName>
    </submittedName>
</protein>
<dbReference type="GO" id="GO:0005829">
    <property type="term" value="C:cytosol"/>
    <property type="evidence" value="ECO:0007669"/>
    <property type="project" value="TreeGrafter"/>
</dbReference>
<dbReference type="GO" id="GO:0005634">
    <property type="term" value="C:nucleus"/>
    <property type="evidence" value="ECO:0007669"/>
    <property type="project" value="TreeGrafter"/>
</dbReference>
<dbReference type="Pfam" id="PF20884">
    <property type="entry name" value="MUM1-like_PWWP"/>
    <property type="match status" value="1"/>
</dbReference>
<dbReference type="EMBL" id="MKHE01000009">
    <property type="protein sequence ID" value="OWK11753.1"/>
    <property type="molecule type" value="Genomic_DNA"/>
</dbReference>
<dbReference type="GO" id="GO:0006281">
    <property type="term" value="P:DNA repair"/>
    <property type="evidence" value="ECO:0007669"/>
    <property type="project" value="TreeGrafter"/>
</dbReference>
<feature type="domain" description="PWWP" evidence="4">
    <location>
        <begin position="433"/>
        <end position="564"/>
    </location>
</feature>
<evidence type="ECO:0000256" key="1">
    <source>
        <dbReference type="ARBA" id="ARBA00008188"/>
    </source>
</evidence>
<dbReference type="GO" id="GO:0006325">
    <property type="term" value="P:chromatin organization"/>
    <property type="evidence" value="ECO:0007669"/>
    <property type="project" value="TreeGrafter"/>
</dbReference>
<feature type="region of interest" description="Disordered" evidence="2">
    <location>
        <begin position="38"/>
        <end position="106"/>
    </location>
</feature>
<organism evidence="5 6">
    <name type="scientific">Cervus elaphus hippelaphus</name>
    <name type="common">European red deer</name>
    <dbReference type="NCBI Taxonomy" id="46360"/>
    <lineage>
        <taxon>Eukaryota</taxon>
        <taxon>Metazoa</taxon>
        <taxon>Chordata</taxon>
        <taxon>Craniata</taxon>
        <taxon>Vertebrata</taxon>
        <taxon>Euteleostomi</taxon>
        <taxon>Mammalia</taxon>
        <taxon>Eutheria</taxon>
        <taxon>Laurasiatheria</taxon>
        <taxon>Artiodactyla</taxon>
        <taxon>Ruminantia</taxon>
        <taxon>Pecora</taxon>
        <taxon>Cervidae</taxon>
        <taxon>Cervinae</taxon>
        <taxon>Cervus</taxon>
    </lineage>
</organism>
<comment type="caution">
    <text evidence="5">The sequence shown here is derived from an EMBL/GenBank/DDBJ whole genome shotgun (WGS) entry which is preliminary data.</text>
</comment>
<dbReference type="InterPro" id="IPR035504">
    <property type="entry name" value="MUM1-like_PWWP"/>
</dbReference>
<dbReference type="CDD" id="cd06080">
    <property type="entry name" value="PWWP_MUM1-like"/>
    <property type="match status" value="1"/>
</dbReference>
<dbReference type="AlphaFoldDB" id="A0A212D0J1"/>
<gene>
    <name evidence="5" type="ORF">Celaphus_00003559</name>
</gene>
<evidence type="ECO:0000313" key="6">
    <source>
        <dbReference type="Proteomes" id="UP000242450"/>
    </source>
</evidence>
<dbReference type="Gene3D" id="2.30.30.140">
    <property type="match status" value="1"/>
</dbReference>
<feature type="region of interest" description="Disordered" evidence="2">
    <location>
        <begin position="122"/>
        <end position="269"/>
    </location>
</feature>
<evidence type="ECO:0000259" key="4">
    <source>
        <dbReference type="Pfam" id="PF20886"/>
    </source>
</evidence>
<dbReference type="InterPro" id="IPR040263">
    <property type="entry name" value="PWP3A_3B_4"/>
</dbReference>
<keyword evidence="6" id="KW-1185">Reference proteome</keyword>
<feature type="domain" description="MUM1-like PWWP" evidence="3">
    <location>
        <begin position="281"/>
        <end position="360"/>
    </location>
</feature>
<dbReference type="OrthoDB" id="10013064at2759"/>
<comment type="similarity">
    <text evidence="1">Belongs to the PWWP3A family.</text>
</comment>
<dbReference type="PANTHER" id="PTHR31333">
    <property type="entry name" value="PWWP DOMAIN-CONTAINING DNA REPAIR FACTOR 3 FAMILY MEMBER"/>
    <property type="match status" value="1"/>
</dbReference>
<feature type="region of interest" description="Disordered" evidence="2">
    <location>
        <begin position="403"/>
        <end position="429"/>
    </location>
</feature>